<keyword evidence="1" id="KW-1133">Transmembrane helix</keyword>
<evidence type="ECO:0000256" key="1">
    <source>
        <dbReference type="SAM" id="Phobius"/>
    </source>
</evidence>
<keyword evidence="1" id="KW-0812">Transmembrane</keyword>
<keyword evidence="1" id="KW-0472">Membrane</keyword>
<evidence type="ECO:0000313" key="2">
    <source>
        <dbReference type="EMBL" id="MBX34613.1"/>
    </source>
</evidence>
<organism evidence="2">
    <name type="scientific">Rhizophora mucronata</name>
    <name type="common">Asiatic mangrove</name>
    <dbReference type="NCBI Taxonomy" id="61149"/>
    <lineage>
        <taxon>Eukaryota</taxon>
        <taxon>Viridiplantae</taxon>
        <taxon>Streptophyta</taxon>
        <taxon>Embryophyta</taxon>
        <taxon>Tracheophyta</taxon>
        <taxon>Spermatophyta</taxon>
        <taxon>Magnoliopsida</taxon>
        <taxon>eudicotyledons</taxon>
        <taxon>Gunneridae</taxon>
        <taxon>Pentapetalae</taxon>
        <taxon>rosids</taxon>
        <taxon>fabids</taxon>
        <taxon>Malpighiales</taxon>
        <taxon>Rhizophoraceae</taxon>
        <taxon>Rhizophora</taxon>
    </lineage>
</organism>
<dbReference type="EMBL" id="GGEC01054129">
    <property type="protein sequence ID" value="MBX34613.1"/>
    <property type="molecule type" value="Transcribed_RNA"/>
</dbReference>
<reference evidence="2" key="1">
    <citation type="submission" date="2018-02" db="EMBL/GenBank/DDBJ databases">
        <title>Rhizophora mucronata_Transcriptome.</title>
        <authorList>
            <person name="Meera S.P."/>
            <person name="Sreeshan A."/>
            <person name="Augustine A."/>
        </authorList>
    </citation>
    <scope>NUCLEOTIDE SEQUENCE</scope>
    <source>
        <tissue evidence="2">Leaf</tissue>
    </source>
</reference>
<proteinExistence type="predicted"/>
<accession>A0A2P2MWL7</accession>
<name>A0A2P2MWL7_RHIMU</name>
<protein>
    <submittedName>
        <fullName evidence="2">Uncharacterized protein</fullName>
    </submittedName>
</protein>
<sequence>MTLYSKILFIIIFHSSLTWQLLGLEL</sequence>
<dbReference type="AlphaFoldDB" id="A0A2P2MWL7"/>
<feature type="transmembrane region" description="Helical" evidence="1">
    <location>
        <begin position="7"/>
        <end position="24"/>
    </location>
</feature>